<dbReference type="EMBL" id="CAXDID020000094">
    <property type="protein sequence ID" value="CAL6023798.1"/>
    <property type="molecule type" value="Genomic_DNA"/>
</dbReference>
<proteinExistence type="predicted"/>
<organism evidence="2">
    <name type="scientific">Hexamita inflata</name>
    <dbReference type="NCBI Taxonomy" id="28002"/>
    <lineage>
        <taxon>Eukaryota</taxon>
        <taxon>Metamonada</taxon>
        <taxon>Diplomonadida</taxon>
        <taxon>Hexamitidae</taxon>
        <taxon>Hexamitinae</taxon>
        <taxon>Hexamita</taxon>
    </lineage>
</organism>
<dbReference type="Proteomes" id="UP001642409">
    <property type="component" value="Unassembled WGS sequence"/>
</dbReference>
<dbReference type="EMBL" id="CATOUU010000849">
    <property type="protein sequence ID" value="CAI9954557.1"/>
    <property type="molecule type" value="Genomic_DNA"/>
</dbReference>
<keyword evidence="1" id="KW-0472">Membrane</keyword>
<protein>
    <submittedName>
        <fullName evidence="3">Hypothetical_protein</fullName>
    </submittedName>
</protein>
<name>A0AA86QJ52_9EUKA</name>
<evidence type="ECO:0000313" key="2">
    <source>
        <dbReference type="EMBL" id="CAI9954557.1"/>
    </source>
</evidence>
<evidence type="ECO:0000256" key="1">
    <source>
        <dbReference type="SAM" id="Phobius"/>
    </source>
</evidence>
<evidence type="ECO:0000313" key="4">
    <source>
        <dbReference type="Proteomes" id="UP001642409"/>
    </source>
</evidence>
<feature type="transmembrane region" description="Helical" evidence="1">
    <location>
        <begin position="85"/>
        <end position="111"/>
    </location>
</feature>
<comment type="caution">
    <text evidence="2">The sequence shown here is derived from an EMBL/GenBank/DDBJ whole genome shotgun (WGS) entry which is preliminary data.</text>
</comment>
<sequence length="201" mass="22405">MYIQYITLQLQFTICPLNTSKEILLALQHHRIKSGPYTIEHGSGQLFDISSIFVQQYFATAALIPLIQKTNPTPPIMMSKYSLTMIGVCALTAALFVGGAVIMLFPIGYNYLVYSTDTSGNLVYRYEDANLYPFIGVGLFMAILGFFGFAVACCLGCALKDKAPMQFVQMSQPQQERQQLVESSQNIKYVYVQAPPQVNQV</sequence>
<accession>A0AA86QJ52</accession>
<gene>
    <name evidence="3" type="ORF">HINF_LOCUS29308</name>
    <name evidence="2" type="ORF">HINF_LOCUS42202</name>
</gene>
<keyword evidence="1" id="KW-0812">Transmembrane</keyword>
<evidence type="ECO:0000313" key="3">
    <source>
        <dbReference type="EMBL" id="CAL6023798.1"/>
    </source>
</evidence>
<feature type="transmembrane region" description="Helical" evidence="1">
    <location>
        <begin position="131"/>
        <end position="159"/>
    </location>
</feature>
<keyword evidence="4" id="KW-1185">Reference proteome</keyword>
<reference evidence="3 4" key="2">
    <citation type="submission" date="2024-07" db="EMBL/GenBank/DDBJ databases">
        <authorList>
            <person name="Akdeniz Z."/>
        </authorList>
    </citation>
    <scope>NUCLEOTIDE SEQUENCE [LARGE SCALE GENOMIC DNA]</scope>
</reference>
<keyword evidence="1" id="KW-1133">Transmembrane helix</keyword>
<dbReference type="AlphaFoldDB" id="A0AA86QJ52"/>
<reference evidence="2" key="1">
    <citation type="submission" date="2023-06" db="EMBL/GenBank/DDBJ databases">
        <authorList>
            <person name="Kurt Z."/>
        </authorList>
    </citation>
    <scope>NUCLEOTIDE SEQUENCE</scope>
</reference>